<comment type="caution">
    <text evidence="2">The sequence shown here is derived from an EMBL/GenBank/DDBJ whole genome shotgun (WGS) entry which is preliminary data.</text>
</comment>
<dbReference type="Proteomes" id="UP001302602">
    <property type="component" value="Unassembled WGS sequence"/>
</dbReference>
<gene>
    <name evidence="2" type="ORF">N657DRAFT_165541</name>
</gene>
<organism evidence="2 3">
    <name type="scientific">Parathielavia appendiculata</name>
    <dbReference type="NCBI Taxonomy" id="2587402"/>
    <lineage>
        <taxon>Eukaryota</taxon>
        <taxon>Fungi</taxon>
        <taxon>Dikarya</taxon>
        <taxon>Ascomycota</taxon>
        <taxon>Pezizomycotina</taxon>
        <taxon>Sordariomycetes</taxon>
        <taxon>Sordariomycetidae</taxon>
        <taxon>Sordariales</taxon>
        <taxon>Chaetomiaceae</taxon>
        <taxon>Parathielavia</taxon>
    </lineage>
</organism>
<feature type="region of interest" description="Disordered" evidence="1">
    <location>
        <begin position="39"/>
        <end position="137"/>
    </location>
</feature>
<dbReference type="AlphaFoldDB" id="A0AAN6TUK9"/>
<dbReference type="GeneID" id="87822814"/>
<feature type="compositionally biased region" description="Polar residues" evidence="1">
    <location>
        <begin position="50"/>
        <end position="60"/>
    </location>
</feature>
<evidence type="ECO:0000313" key="3">
    <source>
        <dbReference type="Proteomes" id="UP001302602"/>
    </source>
</evidence>
<protein>
    <submittedName>
        <fullName evidence="2">Uncharacterized protein</fullName>
    </submittedName>
</protein>
<reference evidence="2" key="2">
    <citation type="submission" date="2023-05" db="EMBL/GenBank/DDBJ databases">
        <authorList>
            <consortium name="Lawrence Berkeley National Laboratory"/>
            <person name="Steindorff A."/>
            <person name="Hensen N."/>
            <person name="Bonometti L."/>
            <person name="Westerberg I."/>
            <person name="Brannstrom I.O."/>
            <person name="Guillou S."/>
            <person name="Cros-Aarteil S."/>
            <person name="Calhoun S."/>
            <person name="Haridas S."/>
            <person name="Kuo A."/>
            <person name="Mondo S."/>
            <person name="Pangilinan J."/>
            <person name="Riley R."/>
            <person name="Labutti K."/>
            <person name="Andreopoulos B."/>
            <person name="Lipzen A."/>
            <person name="Chen C."/>
            <person name="Yanf M."/>
            <person name="Daum C."/>
            <person name="Ng V."/>
            <person name="Clum A."/>
            <person name="Ohm R."/>
            <person name="Martin F."/>
            <person name="Silar P."/>
            <person name="Natvig D."/>
            <person name="Lalanne C."/>
            <person name="Gautier V."/>
            <person name="Ament-Velasquez S.L."/>
            <person name="Kruys A."/>
            <person name="Hutchinson M.I."/>
            <person name="Powell A.J."/>
            <person name="Barry K."/>
            <person name="Miller A.N."/>
            <person name="Grigoriev I.V."/>
            <person name="Debuchy R."/>
            <person name="Gladieux P."/>
            <person name="Thoren M.H."/>
            <person name="Johannesson H."/>
        </authorList>
    </citation>
    <scope>NUCLEOTIDE SEQUENCE</scope>
    <source>
        <strain evidence="2">CBS 731.68</strain>
    </source>
</reference>
<accession>A0AAN6TUK9</accession>
<reference evidence="2" key="1">
    <citation type="journal article" date="2023" name="Mol. Phylogenet. Evol.">
        <title>Genome-scale phylogeny and comparative genomics of the fungal order Sordariales.</title>
        <authorList>
            <person name="Hensen N."/>
            <person name="Bonometti L."/>
            <person name="Westerberg I."/>
            <person name="Brannstrom I.O."/>
            <person name="Guillou S."/>
            <person name="Cros-Aarteil S."/>
            <person name="Calhoun S."/>
            <person name="Haridas S."/>
            <person name="Kuo A."/>
            <person name="Mondo S."/>
            <person name="Pangilinan J."/>
            <person name="Riley R."/>
            <person name="LaButti K."/>
            <person name="Andreopoulos B."/>
            <person name="Lipzen A."/>
            <person name="Chen C."/>
            <person name="Yan M."/>
            <person name="Daum C."/>
            <person name="Ng V."/>
            <person name="Clum A."/>
            <person name="Steindorff A."/>
            <person name="Ohm R.A."/>
            <person name="Martin F."/>
            <person name="Silar P."/>
            <person name="Natvig D.O."/>
            <person name="Lalanne C."/>
            <person name="Gautier V."/>
            <person name="Ament-Velasquez S.L."/>
            <person name="Kruys A."/>
            <person name="Hutchinson M.I."/>
            <person name="Powell A.J."/>
            <person name="Barry K."/>
            <person name="Miller A.N."/>
            <person name="Grigoriev I.V."/>
            <person name="Debuchy R."/>
            <person name="Gladieux P."/>
            <person name="Hiltunen Thoren M."/>
            <person name="Johannesson H."/>
        </authorList>
    </citation>
    <scope>NUCLEOTIDE SEQUENCE</scope>
    <source>
        <strain evidence="2">CBS 731.68</strain>
    </source>
</reference>
<name>A0AAN6TUK9_9PEZI</name>
<evidence type="ECO:0000313" key="2">
    <source>
        <dbReference type="EMBL" id="KAK4120271.1"/>
    </source>
</evidence>
<feature type="compositionally biased region" description="Basic and acidic residues" evidence="1">
    <location>
        <begin position="106"/>
        <end position="121"/>
    </location>
</feature>
<sequence length="151" mass="17057">MSMRKLENTVRRSSVLRRHVPSSLRNVGVVDIISIRPSIHSHTPAKPSPMQRQGALNKSHSIGEKRRRLGGRGVSCKLAYNELKNQQQGAKVAEDKAKKKEKKGTKKTERAEKPKRSKTCDGQRNPRYPRPVYNPSCEVVAKRVNLNPNRA</sequence>
<dbReference type="EMBL" id="MU853240">
    <property type="protein sequence ID" value="KAK4120271.1"/>
    <property type="molecule type" value="Genomic_DNA"/>
</dbReference>
<dbReference type="RefSeq" id="XP_062644042.1">
    <property type="nucleotide sequence ID" value="XM_062786048.1"/>
</dbReference>
<keyword evidence="3" id="KW-1185">Reference proteome</keyword>
<evidence type="ECO:0000256" key="1">
    <source>
        <dbReference type="SAM" id="MobiDB-lite"/>
    </source>
</evidence>
<proteinExistence type="predicted"/>